<gene>
    <name evidence="6" type="primary">SGS1_154</name>
    <name evidence="6" type="ORF">PGTUg99_033474</name>
</gene>
<keyword evidence="6" id="KW-0547">Nucleotide-binding</keyword>
<dbReference type="PANTHER" id="PTHR13710:SF105">
    <property type="entry name" value="ATP-DEPENDENT DNA HELICASE Q1"/>
    <property type="match status" value="1"/>
</dbReference>
<dbReference type="GO" id="GO:0003677">
    <property type="term" value="F:DNA binding"/>
    <property type="evidence" value="ECO:0007669"/>
    <property type="project" value="UniProtKB-KW"/>
</dbReference>
<proteinExistence type="inferred from homology"/>
<dbReference type="SUPFAM" id="SSF52540">
    <property type="entry name" value="P-loop containing nucleoside triphosphate hydrolases"/>
    <property type="match status" value="1"/>
</dbReference>
<evidence type="ECO:0000256" key="2">
    <source>
        <dbReference type="ARBA" id="ARBA00023125"/>
    </source>
</evidence>
<dbReference type="GO" id="GO:0000724">
    <property type="term" value="P:double-strand break repair via homologous recombination"/>
    <property type="evidence" value="ECO:0007669"/>
    <property type="project" value="TreeGrafter"/>
</dbReference>
<dbReference type="InterPro" id="IPR027417">
    <property type="entry name" value="P-loop_NTPase"/>
</dbReference>
<evidence type="ECO:0000256" key="4">
    <source>
        <dbReference type="ARBA" id="ARBA00034617"/>
    </source>
</evidence>
<sequence length="294" mass="32596">MYLVGWKDFLPVDEVHVPRRPEGFPSSRPARYMYPAGWKGFLPVDEVHVPRRLEGFPSSCRGTCTSPAGRKPFQPAISPSGLGYPLRYPGIRWKISGKGTSAPRISATDIQRPALENTPVLLLSATCRPIAITEILKSLKIPEDNIHFSHAELTRPELQILRFPMESSLKSANDLMNMFGNKKEVNSEDIVPTLLYSGTRNATFQVMKVVNSAHGTAGEEYNPDSALIQRYHAGTGDMDKDDTILGYKRGDFPCISSTMALGLSQNWKRVRRVIHMGRGSGGPLRYATLLAQKA</sequence>
<evidence type="ECO:0000256" key="1">
    <source>
        <dbReference type="ARBA" id="ARBA00005446"/>
    </source>
</evidence>
<dbReference type="EC" id="5.6.2.4" evidence="5"/>
<dbReference type="AlphaFoldDB" id="A0A5B0SG36"/>
<comment type="catalytic activity">
    <reaction evidence="4">
        <text>Couples ATP hydrolysis with the unwinding of duplex DNA by translocating in the 3'-5' direction.</text>
        <dbReference type="EC" id="5.6.2.4"/>
    </reaction>
</comment>
<comment type="similarity">
    <text evidence="1">Belongs to the helicase family. RecQ subfamily.</text>
</comment>
<dbReference type="PANTHER" id="PTHR13710">
    <property type="entry name" value="DNA HELICASE RECQ FAMILY MEMBER"/>
    <property type="match status" value="1"/>
</dbReference>
<keyword evidence="6" id="KW-0347">Helicase</keyword>
<dbReference type="Proteomes" id="UP000325313">
    <property type="component" value="Unassembled WGS sequence"/>
</dbReference>
<keyword evidence="6" id="KW-0067">ATP-binding</keyword>
<dbReference type="GO" id="GO:0005737">
    <property type="term" value="C:cytoplasm"/>
    <property type="evidence" value="ECO:0007669"/>
    <property type="project" value="TreeGrafter"/>
</dbReference>
<comment type="caution">
    <text evidence="6">The sequence shown here is derived from an EMBL/GenBank/DDBJ whole genome shotgun (WGS) entry which is preliminary data.</text>
</comment>
<protein>
    <recommendedName>
        <fullName evidence="5">DNA 3'-5' helicase</fullName>
        <ecNumber evidence="5">5.6.2.4</ecNumber>
    </recommendedName>
</protein>
<dbReference type="GO" id="GO:0043138">
    <property type="term" value="F:3'-5' DNA helicase activity"/>
    <property type="evidence" value="ECO:0007669"/>
    <property type="project" value="UniProtKB-EC"/>
</dbReference>
<evidence type="ECO:0000256" key="3">
    <source>
        <dbReference type="ARBA" id="ARBA00023235"/>
    </source>
</evidence>
<dbReference type="GO" id="GO:0005694">
    <property type="term" value="C:chromosome"/>
    <property type="evidence" value="ECO:0007669"/>
    <property type="project" value="TreeGrafter"/>
</dbReference>
<evidence type="ECO:0000256" key="5">
    <source>
        <dbReference type="ARBA" id="ARBA00034808"/>
    </source>
</evidence>
<name>A0A5B0SG36_PUCGR</name>
<accession>A0A5B0SG36</accession>
<keyword evidence="6" id="KW-0378">Hydrolase</keyword>
<keyword evidence="2" id="KW-0238">DNA-binding</keyword>
<reference evidence="6 7" key="1">
    <citation type="submission" date="2019-05" db="EMBL/GenBank/DDBJ databases">
        <title>Emergence of the Ug99 lineage of the wheat stem rust pathogen through somatic hybridization.</title>
        <authorList>
            <person name="Li F."/>
            <person name="Upadhyaya N.M."/>
            <person name="Sperschneider J."/>
            <person name="Matny O."/>
            <person name="Nguyen-Phuc H."/>
            <person name="Mago R."/>
            <person name="Raley C."/>
            <person name="Miller M.E."/>
            <person name="Silverstein K.A.T."/>
            <person name="Henningsen E."/>
            <person name="Hirsch C.D."/>
            <person name="Visser B."/>
            <person name="Pretorius Z.A."/>
            <person name="Steffenson B.J."/>
            <person name="Schwessinger B."/>
            <person name="Dodds P.N."/>
            <person name="Figueroa M."/>
        </authorList>
    </citation>
    <scope>NUCLEOTIDE SEQUENCE [LARGE SCALE GENOMIC DNA]</scope>
    <source>
        <strain evidence="6 7">Ug99</strain>
    </source>
</reference>
<dbReference type="GO" id="GO:0009378">
    <property type="term" value="F:four-way junction helicase activity"/>
    <property type="evidence" value="ECO:0007669"/>
    <property type="project" value="TreeGrafter"/>
</dbReference>
<keyword evidence="3" id="KW-0413">Isomerase</keyword>
<dbReference type="EMBL" id="VDEP01000035">
    <property type="protein sequence ID" value="KAA1136485.1"/>
    <property type="molecule type" value="Genomic_DNA"/>
</dbReference>
<evidence type="ECO:0000313" key="7">
    <source>
        <dbReference type="Proteomes" id="UP000325313"/>
    </source>
</evidence>
<organism evidence="6 7">
    <name type="scientific">Puccinia graminis f. sp. tritici</name>
    <dbReference type="NCBI Taxonomy" id="56615"/>
    <lineage>
        <taxon>Eukaryota</taxon>
        <taxon>Fungi</taxon>
        <taxon>Dikarya</taxon>
        <taxon>Basidiomycota</taxon>
        <taxon>Pucciniomycotina</taxon>
        <taxon>Pucciniomycetes</taxon>
        <taxon>Pucciniales</taxon>
        <taxon>Pucciniaceae</taxon>
        <taxon>Puccinia</taxon>
    </lineage>
</organism>
<evidence type="ECO:0000313" key="6">
    <source>
        <dbReference type="EMBL" id="KAA1136485.1"/>
    </source>
</evidence>